<keyword evidence="2" id="KW-1185">Reference proteome</keyword>
<protein>
    <recommendedName>
        <fullName evidence="3">STAS domain-containing protein</fullName>
    </recommendedName>
</protein>
<proteinExistence type="predicted"/>
<name>A0ABT1KY89_9ACTN</name>
<evidence type="ECO:0008006" key="3">
    <source>
        <dbReference type="Google" id="ProtNLM"/>
    </source>
</evidence>
<reference evidence="1 2" key="1">
    <citation type="submission" date="2022-06" db="EMBL/GenBank/DDBJ databases">
        <authorList>
            <person name="So Y."/>
        </authorList>
    </citation>
    <scope>NUCLEOTIDE SEQUENCE [LARGE SCALE GENOMIC DNA]</scope>
    <source>
        <strain evidence="1 2">STR3</strain>
    </source>
</reference>
<comment type="caution">
    <text evidence="1">The sequence shown here is derived from an EMBL/GenBank/DDBJ whole genome shotgun (WGS) entry which is preliminary data.</text>
</comment>
<evidence type="ECO:0000313" key="2">
    <source>
        <dbReference type="Proteomes" id="UP001204524"/>
    </source>
</evidence>
<organism evidence="1 2">
    <name type="scientific">Nocardioides pinisoli</name>
    <dbReference type="NCBI Taxonomy" id="2950279"/>
    <lineage>
        <taxon>Bacteria</taxon>
        <taxon>Bacillati</taxon>
        <taxon>Actinomycetota</taxon>
        <taxon>Actinomycetes</taxon>
        <taxon>Propionibacteriales</taxon>
        <taxon>Nocardioidaceae</taxon>
        <taxon>Nocardioides</taxon>
    </lineage>
</organism>
<sequence length="83" mass="9061">MISGTVVIDLRDVDQERIKGRCAAIEHAPHGARVVLVVGAIRPDPAGVDVLRARARHHDIDVQGTAHAVRHWVAALRDGMELF</sequence>
<evidence type="ECO:0000313" key="1">
    <source>
        <dbReference type="EMBL" id="MCP3422735.1"/>
    </source>
</evidence>
<accession>A0ABT1KY89</accession>
<dbReference type="EMBL" id="JANARS010000005">
    <property type="protein sequence ID" value="MCP3422735.1"/>
    <property type="molecule type" value="Genomic_DNA"/>
</dbReference>
<gene>
    <name evidence="1" type="ORF">NCI01_13110</name>
</gene>
<dbReference type="Proteomes" id="UP001204524">
    <property type="component" value="Unassembled WGS sequence"/>
</dbReference>
<dbReference type="RefSeq" id="WP_254181929.1">
    <property type="nucleotide sequence ID" value="NZ_JANARS010000005.1"/>
</dbReference>